<sequence length="71" mass="8078">MRHPETIANQPAKRAPAGCNRPVMTHLAEDEREQLEEIAELEMRSLSSTARMLLIRGIEQYKAETEKASRS</sequence>
<protein>
    <recommendedName>
        <fullName evidence="3">CopG-like ribbon-helix-helix domain-containing protein</fullName>
    </recommendedName>
</protein>
<dbReference type="Proteomes" id="UP001596411">
    <property type="component" value="Unassembled WGS sequence"/>
</dbReference>
<name>A0ABW2EZ10_9GAMM</name>
<comment type="caution">
    <text evidence="1">The sequence shown here is derived from an EMBL/GenBank/DDBJ whole genome shotgun (WGS) entry which is preliminary data.</text>
</comment>
<reference evidence="2" key="1">
    <citation type="journal article" date="2019" name="Int. J. Syst. Evol. Microbiol.">
        <title>The Global Catalogue of Microorganisms (GCM) 10K type strain sequencing project: providing services to taxonomists for standard genome sequencing and annotation.</title>
        <authorList>
            <consortium name="The Broad Institute Genomics Platform"/>
            <consortium name="The Broad Institute Genome Sequencing Center for Infectious Disease"/>
            <person name="Wu L."/>
            <person name="Ma J."/>
        </authorList>
    </citation>
    <scope>NUCLEOTIDE SEQUENCE [LARGE SCALE GENOMIC DNA]</scope>
    <source>
        <strain evidence="2">CGMCC 1.13666</strain>
    </source>
</reference>
<evidence type="ECO:0000313" key="2">
    <source>
        <dbReference type="Proteomes" id="UP001596411"/>
    </source>
</evidence>
<evidence type="ECO:0008006" key="3">
    <source>
        <dbReference type="Google" id="ProtNLM"/>
    </source>
</evidence>
<dbReference type="EMBL" id="JBHSZP010000034">
    <property type="protein sequence ID" value="MFC7091202.1"/>
    <property type="molecule type" value="Genomic_DNA"/>
</dbReference>
<keyword evidence="2" id="KW-1185">Reference proteome</keyword>
<organism evidence="1 2">
    <name type="scientific">Halomonas salifodinae</name>
    <dbReference type="NCBI Taxonomy" id="438745"/>
    <lineage>
        <taxon>Bacteria</taxon>
        <taxon>Pseudomonadati</taxon>
        <taxon>Pseudomonadota</taxon>
        <taxon>Gammaproteobacteria</taxon>
        <taxon>Oceanospirillales</taxon>
        <taxon>Halomonadaceae</taxon>
        <taxon>Halomonas</taxon>
    </lineage>
</organism>
<dbReference type="RefSeq" id="WP_273666770.1">
    <property type="nucleotide sequence ID" value="NZ_BAAADR010000046.1"/>
</dbReference>
<gene>
    <name evidence="1" type="ORF">ACFQH5_16790</name>
</gene>
<accession>A0ABW2EZ10</accession>
<evidence type="ECO:0000313" key="1">
    <source>
        <dbReference type="EMBL" id="MFC7091202.1"/>
    </source>
</evidence>
<proteinExistence type="predicted"/>